<reference evidence="1" key="1">
    <citation type="submission" date="2021-08" db="EMBL/GenBank/DDBJ databases">
        <title>The first chromosome-level gecko genome reveals the dynamic sex chromosomes of Neotropical dwarf geckos (Sphaerodactylidae: Sphaerodactylus).</title>
        <authorList>
            <person name="Pinto B.J."/>
            <person name="Keating S.E."/>
            <person name="Gamble T."/>
        </authorList>
    </citation>
    <scope>NUCLEOTIDE SEQUENCE</scope>
    <source>
        <strain evidence="1">TG3544</strain>
    </source>
</reference>
<protein>
    <submittedName>
        <fullName evidence="1">Uncharacterized protein</fullName>
    </submittedName>
</protein>
<gene>
    <name evidence="1" type="ORF">K3G42_028372</name>
</gene>
<accession>A0ACB8ET39</accession>
<organism evidence="1 2">
    <name type="scientific">Sphaerodactylus townsendi</name>
    <dbReference type="NCBI Taxonomy" id="933632"/>
    <lineage>
        <taxon>Eukaryota</taxon>
        <taxon>Metazoa</taxon>
        <taxon>Chordata</taxon>
        <taxon>Craniata</taxon>
        <taxon>Vertebrata</taxon>
        <taxon>Euteleostomi</taxon>
        <taxon>Lepidosauria</taxon>
        <taxon>Squamata</taxon>
        <taxon>Bifurcata</taxon>
        <taxon>Gekkota</taxon>
        <taxon>Sphaerodactylidae</taxon>
        <taxon>Sphaerodactylus</taxon>
    </lineage>
</organism>
<keyword evidence="2" id="KW-1185">Reference proteome</keyword>
<evidence type="ECO:0000313" key="2">
    <source>
        <dbReference type="Proteomes" id="UP000827872"/>
    </source>
</evidence>
<comment type="caution">
    <text evidence="1">The sequence shown here is derived from an EMBL/GenBank/DDBJ whole genome shotgun (WGS) entry which is preliminary data.</text>
</comment>
<sequence length="100" mass="11208">MITVSQNVESQRLYNFAQLQSLTLACVVGPKDTVFPLPCLEDISPSLTEISGRSIKLERIFAKLSRPSNAGVMVYCSRDTKHHLFAPMARKLVGHFVKHH</sequence>
<dbReference type="Proteomes" id="UP000827872">
    <property type="component" value="Linkage Group LG07"/>
</dbReference>
<proteinExistence type="predicted"/>
<dbReference type="EMBL" id="CM037620">
    <property type="protein sequence ID" value="KAH7995782.1"/>
    <property type="molecule type" value="Genomic_DNA"/>
</dbReference>
<name>A0ACB8ET39_9SAUR</name>
<evidence type="ECO:0000313" key="1">
    <source>
        <dbReference type="EMBL" id="KAH7995782.1"/>
    </source>
</evidence>